<dbReference type="AlphaFoldDB" id="A0A834U7T1"/>
<keyword evidence="2" id="KW-1185">Reference proteome</keyword>
<sequence length="143" mass="16566">MIPDGRCYHDAWTYLSICVEPGSTLRYPAETPCIYTQSDERNIRIRLLLNHIVEENIVAAWRISQLKSLLLTRENTINDSRPFSVTIRSVIRKPSGVEGRYHVVKDLSKSNTSRERLTLNGYKSDVSNEVEMTTTNIFSRYKR</sequence>
<dbReference type="EMBL" id="JACSDY010000009">
    <property type="protein sequence ID" value="KAF7420293.1"/>
    <property type="molecule type" value="Genomic_DNA"/>
</dbReference>
<gene>
    <name evidence="1" type="ORF">H0235_010590</name>
</gene>
<name>A0A834U7T1_VESPE</name>
<organism evidence="1 2">
    <name type="scientific">Vespula pensylvanica</name>
    <name type="common">Western yellow jacket</name>
    <name type="synonym">Wasp</name>
    <dbReference type="NCBI Taxonomy" id="30213"/>
    <lineage>
        <taxon>Eukaryota</taxon>
        <taxon>Metazoa</taxon>
        <taxon>Ecdysozoa</taxon>
        <taxon>Arthropoda</taxon>
        <taxon>Hexapoda</taxon>
        <taxon>Insecta</taxon>
        <taxon>Pterygota</taxon>
        <taxon>Neoptera</taxon>
        <taxon>Endopterygota</taxon>
        <taxon>Hymenoptera</taxon>
        <taxon>Apocrita</taxon>
        <taxon>Aculeata</taxon>
        <taxon>Vespoidea</taxon>
        <taxon>Vespidae</taxon>
        <taxon>Vespinae</taxon>
        <taxon>Vespula</taxon>
    </lineage>
</organism>
<comment type="caution">
    <text evidence="1">The sequence shown here is derived from an EMBL/GenBank/DDBJ whole genome shotgun (WGS) entry which is preliminary data.</text>
</comment>
<proteinExistence type="predicted"/>
<protein>
    <submittedName>
        <fullName evidence="1">Uncharacterized protein</fullName>
    </submittedName>
</protein>
<accession>A0A834U7T1</accession>
<reference evidence="1" key="1">
    <citation type="journal article" date="2020" name="G3 (Bethesda)">
        <title>High-Quality Assemblies for Three Invasive Social Wasps from the &lt;i&gt;Vespula&lt;/i&gt; Genus.</title>
        <authorList>
            <person name="Harrop T.W.R."/>
            <person name="Guhlin J."/>
            <person name="McLaughlin G.M."/>
            <person name="Permina E."/>
            <person name="Stockwell P."/>
            <person name="Gilligan J."/>
            <person name="Le Lec M.F."/>
            <person name="Gruber M.A.M."/>
            <person name="Quinn O."/>
            <person name="Lovegrove M."/>
            <person name="Duncan E.J."/>
            <person name="Remnant E.J."/>
            <person name="Van Eeckhoven J."/>
            <person name="Graham B."/>
            <person name="Knapp R.A."/>
            <person name="Langford K.W."/>
            <person name="Kronenberg Z."/>
            <person name="Press M.O."/>
            <person name="Eacker S.M."/>
            <person name="Wilson-Rankin E.E."/>
            <person name="Purcell J."/>
            <person name="Lester P.J."/>
            <person name="Dearden P.K."/>
        </authorList>
    </citation>
    <scope>NUCLEOTIDE SEQUENCE</scope>
    <source>
        <strain evidence="1">Volc-1</strain>
    </source>
</reference>
<evidence type="ECO:0000313" key="2">
    <source>
        <dbReference type="Proteomes" id="UP000600918"/>
    </source>
</evidence>
<dbReference type="Proteomes" id="UP000600918">
    <property type="component" value="Unassembled WGS sequence"/>
</dbReference>
<evidence type="ECO:0000313" key="1">
    <source>
        <dbReference type="EMBL" id="KAF7420293.1"/>
    </source>
</evidence>